<sequence>GSFILVWERDSEIVYSMWYIVYSISKRRGGGRGERKMQFESKITPNVIAKDEVLKQSQNQT</sequence>
<protein>
    <submittedName>
        <fullName evidence="1">Uncharacterized protein</fullName>
    </submittedName>
</protein>
<evidence type="ECO:0000313" key="1">
    <source>
        <dbReference type="EMBL" id="GAI05836.1"/>
    </source>
</evidence>
<name>X1LJ17_9ZZZZ</name>
<organism evidence="1">
    <name type="scientific">marine sediment metagenome</name>
    <dbReference type="NCBI Taxonomy" id="412755"/>
    <lineage>
        <taxon>unclassified sequences</taxon>
        <taxon>metagenomes</taxon>
        <taxon>ecological metagenomes</taxon>
    </lineage>
</organism>
<comment type="caution">
    <text evidence="1">The sequence shown here is derived from an EMBL/GenBank/DDBJ whole genome shotgun (WGS) entry which is preliminary data.</text>
</comment>
<reference evidence="1" key="1">
    <citation type="journal article" date="2014" name="Front. Microbiol.">
        <title>High frequency of phylogenetically diverse reductive dehalogenase-homologous genes in deep subseafloor sedimentary metagenomes.</title>
        <authorList>
            <person name="Kawai M."/>
            <person name="Futagami T."/>
            <person name="Toyoda A."/>
            <person name="Takaki Y."/>
            <person name="Nishi S."/>
            <person name="Hori S."/>
            <person name="Arai W."/>
            <person name="Tsubouchi T."/>
            <person name="Morono Y."/>
            <person name="Uchiyama I."/>
            <person name="Ito T."/>
            <person name="Fujiyama A."/>
            <person name="Inagaki F."/>
            <person name="Takami H."/>
        </authorList>
    </citation>
    <scope>NUCLEOTIDE SEQUENCE</scope>
    <source>
        <strain evidence="1">Expedition CK06-06</strain>
    </source>
</reference>
<gene>
    <name evidence="1" type="ORF">S06H3_10198</name>
</gene>
<feature type="non-terminal residue" evidence="1">
    <location>
        <position position="1"/>
    </location>
</feature>
<dbReference type="AlphaFoldDB" id="X1LJ17"/>
<accession>X1LJ17</accession>
<dbReference type="EMBL" id="BARV01004679">
    <property type="protein sequence ID" value="GAI05836.1"/>
    <property type="molecule type" value="Genomic_DNA"/>
</dbReference>
<proteinExistence type="predicted"/>